<protein>
    <submittedName>
        <fullName evidence="2">Nuclease-related domain-containing protein</fullName>
    </submittedName>
</protein>
<dbReference type="PROSITE" id="PS50965">
    <property type="entry name" value="NERD"/>
    <property type="match status" value="1"/>
</dbReference>
<sequence length="297" mass="34462">MIYSKRTKPISLVIMESLERRTTLSRKHIHYLNALQKGFEGELAFDCMTEELGLGCIVINDLFLKPKMSNAFQVDTLIVIGETLYLYEIKNYSGEYDYGSEMLLKKPDFEISNPLIQVQSTKNKLKIFLKELGYVFEVKAFVVYVHPEFTLFHAPEDKTMILPTQLKGHFATLRNEMATMEKLPKNFIKDFMMHKVKQPAFTDDIPNYQSSDLKNGMRCEECGGFELSIYRQAYQCGNCDYKNNLNSVVLSSVIEYKQLFPANKLSTLIVYNWCNQKVSKKRIRRALNTLSKNESRD</sequence>
<organism evidence="2 3">
    <name type="scientific">Carnobacterium iners</name>
    <dbReference type="NCBI Taxonomy" id="1073423"/>
    <lineage>
        <taxon>Bacteria</taxon>
        <taxon>Bacillati</taxon>
        <taxon>Bacillota</taxon>
        <taxon>Bacilli</taxon>
        <taxon>Lactobacillales</taxon>
        <taxon>Carnobacteriaceae</taxon>
        <taxon>Carnobacterium</taxon>
    </lineage>
</organism>
<dbReference type="Proteomes" id="UP000193435">
    <property type="component" value="Unassembled WGS sequence"/>
</dbReference>
<dbReference type="AlphaFoldDB" id="A0A1X7N9P6"/>
<dbReference type="InterPro" id="IPR011528">
    <property type="entry name" value="NERD"/>
</dbReference>
<evidence type="ECO:0000313" key="3">
    <source>
        <dbReference type="Proteomes" id="UP000193435"/>
    </source>
</evidence>
<feature type="domain" description="NERD" evidence="1">
    <location>
        <begin position="37"/>
        <end position="148"/>
    </location>
</feature>
<name>A0A1X7N9P6_9LACT</name>
<dbReference type="Pfam" id="PF08378">
    <property type="entry name" value="NERD"/>
    <property type="match status" value="1"/>
</dbReference>
<evidence type="ECO:0000259" key="1">
    <source>
        <dbReference type="PROSITE" id="PS50965"/>
    </source>
</evidence>
<dbReference type="EMBL" id="FXBJ01000002">
    <property type="protein sequence ID" value="SMH34282.1"/>
    <property type="molecule type" value="Genomic_DNA"/>
</dbReference>
<reference evidence="2 3" key="1">
    <citation type="submission" date="2017-04" db="EMBL/GenBank/DDBJ databases">
        <authorList>
            <person name="Afonso C.L."/>
            <person name="Miller P.J."/>
            <person name="Scott M.A."/>
            <person name="Spackman E."/>
            <person name="Goraichik I."/>
            <person name="Dimitrov K.M."/>
            <person name="Suarez D.L."/>
            <person name="Swayne D.E."/>
        </authorList>
    </citation>
    <scope>NUCLEOTIDE SEQUENCE [LARGE SCALE GENOMIC DNA]</scope>
    <source>
        <strain evidence="2 3">LMG26642</strain>
    </source>
</reference>
<dbReference type="OrthoDB" id="2136191at2"/>
<proteinExistence type="predicted"/>
<evidence type="ECO:0000313" key="2">
    <source>
        <dbReference type="EMBL" id="SMH34282.1"/>
    </source>
</evidence>
<accession>A0A1X7N9P6</accession>
<dbReference type="RefSeq" id="WP_085559777.1">
    <property type="nucleotide sequence ID" value="NZ_FOAH01000005.1"/>
</dbReference>
<gene>
    <name evidence="2" type="ORF">SAMN04488700_1653</name>
</gene>
<dbReference type="STRING" id="1073423.SAMN04488700_1653"/>
<keyword evidence="3" id="KW-1185">Reference proteome</keyword>